<organism evidence="2 3">
    <name type="scientific">Micromonospora coerulea</name>
    <dbReference type="NCBI Taxonomy" id="47856"/>
    <lineage>
        <taxon>Bacteria</taxon>
        <taxon>Bacillati</taxon>
        <taxon>Actinomycetota</taxon>
        <taxon>Actinomycetes</taxon>
        <taxon>Micromonosporales</taxon>
        <taxon>Micromonosporaceae</taxon>
        <taxon>Micromonospora</taxon>
    </lineage>
</organism>
<comment type="caution">
    <text evidence="2">The sequence shown here is derived from an EMBL/GenBank/DDBJ whole genome shotgun (WGS) entry which is preliminary data.</text>
</comment>
<dbReference type="PROSITE" id="PS51257">
    <property type="entry name" value="PROKAR_LIPOPROTEIN"/>
    <property type="match status" value="1"/>
</dbReference>
<reference evidence="3" key="1">
    <citation type="journal article" date="2019" name="Int. J. Syst. Evol. Microbiol.">
        <title>The Global Catalogue of Microorganisms (GCM) 10K type strain sequencing project: providing services to taxonomists for standard genome sequencing and annotation.</title>
        <authorList>
            <consortium name="The Broad Institute Genomics Platform"/>
            <consortium name="The Broad Institute Genome Sequencing Center for Infectious Disease"/>
            <person name="Wu L."/>
            <person name="Ma J."/>
        </authorList>
    </citation>
    <scope>NUCLEOTIDE SEQUENCE [LARGE SCALE GENOMIC DNA]</scope>
    <source>
        <strain evidence="3">JCM 3175</strain>
    </source>
</reference>
<evidence type="ECO:0000313" key="2">
    <source>
        <dbReference type="EMBL" id="GAA4571763.1"/>
    </source>
</evidence>
<feature type="chain" id="PRO_5047044124" description="Lipoprotein" evidence="1">
    <location>
        <begin position="31"/>
        <end position="171"/>
    </location>
</feature>
<protein>
    <recommendedName>
        <fullName evidence="4">Lipoprotein</fullName>
    </recommendedName>
</protein>
<dbReference type="Proteomes" id="UP001500307">
    <property type="component" value="Unassembled WGS sequence"/>
</dbReference>
<keyword evidence="1" id="KW-0732">Signal</keyword>
<keyword evidence="3" id="KW-1185">Reference proteome</keyword>
<dbReference type="RefSeq" id="WP_346120510.1">
    <property type="nucleotide sequence ID" value="NZ_BAABGU010000017.1"/>
</dbReference>
<evidence type="ECO:0000256" key="1">
    <source>
        <dbReference type="SAM" id="SignalP"/>
    </source>
</evidence>
<proteinExistence type="predicted"/>
<feature type="signal peptide" evidence="1">
    <location>
        <begin position="1"/>
        <end position="30"/>
    </location>
</feature>
<accession>A0ABP8SLQ0</accession>
<evidence type="ECO:0000313" key="3">
    <source>
        <dbReference type="Proteomes" id="UP001500307"/>
    </source>
</evidence>
<sequence>MGGWRPKRMMVVAMALATLVMLLSSCTVPRDGFAGVTLDENGNALGVMRTCKHPLDGATLWSDESGGSDNPHAAVVGRWDFTDSTVTQALTWPLGATSAAGVTAERPPEAMSPERTFTLRGWTTDNSWSVVYVRFTLSDLEQLSVGKILMREPGAEPRLVSEPEFDALICD</sequence>
<gene>
    <name evidence="2" type="ORF">GCM10023176_33190</name>
</gene>
<dbReference type="EMBL" id="BAABGU010000017">
    <property type="protein sequence ID" value="GAA4571763.1"/>
    <property type="molecule type" value="Genomic_DNA"/>
</dbReference>
<evidence type="ECO:0008006" key="4">
    <source>
        <dbReference type="Google" id="ProtNLM"/>
    </source>
</evidence>
<name>A0ABP8SLQ0_9ACTN</name>